<name>A0A7J7F3B5_DICBM</name>
<evidence type="ECO:0000313" key="2">
    <source>
        <dbReference type="EMBL" id="KAF5922447.1"/>
    </source>
</evidence>
<dbReference type="AlphaFoldDB" id="A0A7J7F3B5"/>
<keyword evidence="3" id="KW-1185">Reference proteome</keyword>
<feature type="region of interest" description="Disordered" evidence="1">
    <location>
        <begin position="60"/>
        <end position="81"/>
    </location>
</feature>
<evidence type="ECO:0000313" key="3">
    <source>
        <dbReference type="Proteomes" id="UP000551758"/>
    </source>
</evidence>
<proteinExistence type="predicted"/>
<comment type="caution">
    <text evidence="2">The sequence shown here is derived from an EMBL/GenBank/DDBJ whole genome shotgun (WGS) entry which is preliminary data.</text>
</comment>
<sequence length="96" mass="10104">MQAPPALGHYAVAEMHSLYLENGTADPQVCSPSPHNLEKRVSAQLCSLLNASSSSLGPLCSGRNTISPSTPGDEKLPPENLSQKGSLVKLAFLSKM</sequence>
<accession>A0A7J7F3B5</accession>
<dbReference type="Proteomes" id="UP000551758">
    <property type="component" value="Unassembled WGS sequence"/>
</dbReference>
<reference evidence="2 3" key="1">
    <citation type="journal article" date="2020" name="Mol. Biol. Evol.">
        <title>Interspecific Gene Flow and the Evolution of Specialization in Black and White Rhinoceros.</title>
        <authorList>
            <person name="Moodley Y."/>
            <person name="Westbury M.V."/>
            <person name="Russo I.M."/>
            <person name="Gopalakrishnan S."/>
            <person name="Rakotoarivelo A."/>
            <person name="Olsen R.A."/>
            <person name="Prost S."/>
            <person name="Tunstall T."/>
            <person name="Ryder O.A."/>
            <person name="Dalen L."/>
            <person name="Bruford M.W."/>
        </authorList>
    </citation>
    <scope>NUCLEOTIDE SEQUENCE [LARGE SCALE GENOMIC DNA]</scope>
    <source>
        <strain evidence="2">SBR-YM</strain>
        <tissue evidence="2">Skin</tissue>
    </source>
</reference>
<feature type="non-terminal residue" evidence="2">
    <location>
        <position position="96"/>
    </location>
</feature>
<protein>
    <submittedName>
        <fullName evidence="2">Uncharacterized protein</fullName>
    </submittedName>
</protein>
<dbReference type="EMBL" id="JACDTQ010001475">
    <property type="protein sequence ID" value="KAF5922447.1"/>
    <property type="molecule type" value="Genomic_DNA"/>
</dbReference>
<organism evidence="2 3">
    <name type="scientific">Diceros bicornis minor</name>
    <name type="common">South-central black rhinoceros</name>
    <dbReference type="NCBI Taxonomy" id="77932"/>
    <lineage>
        <taxon>Eukaryota</taxon>
        <taxon>Metazoa</taxon>
        <taxon>Chordata</taxon>
        <taxon>Craniata</taxon>
        <taxon>Vertebrata</taxon>
        <taxon>Euteleostomi</taxon>
        <taxon>Mammalia</taxon>
        <taxon>Eutheria</taxon>
        <taxon>Laurasiatheria</taxon>
        <taxon>Perissodactyla</taxon>
        <taxon>Rhinocerotidae</taxon>
        <taxon>Diceros</taxon>
    </lineage>
</organism>
<evidence type="ECO:0000256" key="1">
    <source>
        <dbReference type="SAM" id="MobiDB-lite"/>
    </source>
</evidence>
<gene>
    <name evidence="2" type="ORF">HPG69_009491</name>
</gene>